<feature type="compositionally biased region" description="Basic and acidic residues" evidence="1">
    <location>
        <begin position="135"/>
        <end position="146"/>
    </location>
</feature>
<evidence type="ECO:0000256" key="1">
    <source>
        <dbReference type="SAM" id="MobiDB-lite"/>
    </source>
</evidence>
<feature type="compositionally biased region" description="Polar residues" evidence="1">
    <location>
        <begin position="99"/>
        <end position="108"/>
    </location>
</feature>
<dbReference type="EMBL" id="JACXVP010000009">
    <property type="protein sequence ID" value="KAG5587335.1"/>
    <property type="molecule type" value="Genomic_DNA"/>
</dbReference>
<feature type="region of interest" description="Disordered" evidence="1">
    <location>
        <begin position="99"/>
        <end position="150"/>
    </location>
</feature>
<evidence type="ECO:0000313" key="3">
    <source>
        <dbReference type="Proteomes" id="UP000824120"/>
    </source>
</evidence>
<dbReference type="OrthoDB" id="1327424at2759"/>
<sequence length="247" mass="28552">MCELNFNGDDGFESLVKSSGKIEAEQAMEPPELVNLAGKPRMNRKRDKYEVLKRQTKWVAPRRGRKMTYLNCGIPGHNARVYVVIVIFLLFYQFNQNSEEDTSNTGQVKSKKQKMNQMLSESTSKARQLKRKKQKMDEQCDKEKRQTNKRHKTLIDEEDVEYPTLTQDYVGLPLDSSLIAATVEDFPLTAPQPTQDCASEDEDFGLNVEDDMPWKPRDFSELKSRIQQKENKHNQLDQAESTLIVMV</sequence>
<reference evidence="2 3" key="1">
    <citation type="submission" date="2020-09" db="EMBL/GenBank/DDBJ databases">
        <title>De no assembly of potato wild relative species, Solanum commersonii.</title>
        <authorList>
            <person name="Cho K."/>
        </authorList>
    </citation>
    <scope>NUCLEOTIDE SEQUENCE [LARGE SCALE GENOMIC DNA]</scope>
    <source>
        <strain evidence="2">LZ3.2</strain>
        <tissue evidence="2">Leaf</tissue>
    </source>
</reference>
<proteinExistence type="predicted"/>
<organism evidence="2 3">
    <name type="scientific">Solanum commersonii</name>
    <name type="common">Commerson's wild potato</name>
    <name type="synonym">Commerson's nightshade</name>
    <dbReference type="NCBI Taxonomy" id="4109"/>
    <lineage>
        <taxon>Eukaryota</taxon>
        <taxon>Viridiplantae</taxon>
        <taxon>Streptophyta</taxon>
        <taxon>Embryophyta</taxon>
        <taxon>Tracheophyta</taxon>
        <taxon>Spermatophyta</taxon>
        <taxon>Magnoliopsida</taxon>
        <taxon>eudicotyledons</taxon>
        <taxon>Gunneridae</taxon>
        <taxon>Pentapetalae</taxon>
        <taxon>asterids</taxon>
        <taxon>lamiids</taxon>
        <taxon>Solanales</taxon>
        <taxon>Solanaceae</taxon>
        <taxon>Solanoideae</taxon>
        <taxon>Solaneae</taxon>
        <taxon>Solanum</taxon>
    </lineage>
</organism>
<feature type="compositionally biased region" description="Polar residues" evidence="1">
    <location>
        <begin position="115"/>
        <end position="126"/>
    </location>
</feature>
<gene>
    <name evidence="2" type="ORF">H5410_047769</name>
</gene>
<protein>
    <submittedName>
        <fullName evidence="2">Uncharacterized protein</fullName>
    </submittedName>
</protein>
<evidence type="ECO:0000313" key="2">
    <source>
        <dbReference type="EMBL" id="KAG5587335.1"/>
    </source>
</evidence>
<comment type="caution">
    <text evidence="2">The sequence shown here is derived from an EMBL/GenBank/DDBJ whole genome shotgun (WGS) entry which is preliminary data.</text>
</comment>
<name>A0A9J5XIB7_SOLCO</name>
<accession>A0A9J5XIB7</accession>
<dbReference type="AlphaFoldDB" id="A0A9J5XIB7"/>
<dbReference type="Proteomes" id="UP000824120">
    <property type="component" value="Chromosome 9"/>
</dbReference>
<keyword evidence="3" id="KW-1185">Reference proteome</keyword>